<keyword evidence="4" id="KW-1185">Reference proteome</keyword>
<organism evidence="3 4">
    <name type="scientific">Sparassis crispa</name>
    <dbReference type="NCBI Taxonomy" id="139825"/>
    <lineage>
        <taxon>Eukaryota</taxon>
        <taxon>Fungi</taxon>
        <taxon>Dikarya</taxon>
        <taxon>Basidiomycota</taxon>
        <taxon>Agaricomycotina</taxon>
        <taxon>Agaricomycetes</taxon>
        <taxon>Polyporales</taxon>
        <taxon>Sparassidaceae</taxon>
        <taxon>Sparassis</taxon>
    </lineage>
</organism>
<feature type="compositionally biased region" description="Basic and acidic residues" evidence="1">
    <location>
        <begin position="170"/>
        <end position="196"/>
    </location>
</feature>
<dbReference type="PANTHER" id="PTHR38248:SF2">
    <property type="entry name" value="FUNK1 11"/>
    <property type="match status" value="1"/>
</dbReference>
<feature type="region of interest" description="Disordered" evidence="1">
    <location>
        <begin position="769"/>
        <end position="792"/>
    </location>
</feature>
<dbReference type="InParanoid" id="A0A401GL77"/>
<dbReference type="EMBL" id="BFAD01000004">
    <property type="protein sequence ID" value="GBE82927.1"/>
    <property type="molecule type" value="Genomic_DNA"/>
</dbReference>
<feature type="region of interest" description="Disordered" evidence="1">
    <location>
        <begin position="1"/>
        <end position="36"/>
    </location>
</feature>
<feature type="compositionally biased region" description="Acidic residues" evidence="1">
    <location>
        <begin position="210"/>
        <end position="229"/>
    </location>
</feature>
<evidence type="ECO:0000313" key="4">
    <source>
        <dbReference type="Proteomes" id="UP000287166"/>
    </source>
</evidence>
<feature type="compositionally biased region" description="Polar residues" evidence="1">
    <location>
        <begin position="772"/>
        <end position="786"/>
    </location>
</feature>
<dbReference type="PROSITE" id="PS00109">
    <property type="entry name" value="PROTEIN_KINASE_TYR"/>
    <property type="match status" value="1"/>
</dbReference>
<dbReference type="Proteomes" id="UP000287166">
    <property type="component" value="Unassembled WGS sequence"/>
</dbReference>
<dbReference type="OrthoDB" id="2739948at2759"/>
<dbReference type="Gene3D" id="1.10.510.10">
    <property type="entry name" value="Transferase(Phosphotransferase) domain 1"/>
    <property type="match status" value="1"/>
</dbReference>
<feature type="region of interest" description="Disordered" evidence="1">
    <location>
        <begin position="170"/>
        <end position="257"/>
    </location>
</feature>
<feature type="domain" description="Fungal-type protein kinase" evidence="2">
    <location>
        <begin position="431"/>
        <end position="677"/>
    </location>
</feature>
<comment type="caution">
    <text evidence="3">The sequence shown here is derived from an EMBL/GenBank/DDBJ whole genome shotgun (WGS) entry which is preliminary data.</text>
</comment>
<protein>
    <recommendedName>
        <fullName evidence="2">Fungal-type protein kinase domain-containing protein</fullName>
    </recommendedName>
</protein>
<dbReference type="InterPro" id="IPR011009">
    <property type="entry name" value="Kinase-like_dom_sf"/>
</dbReference>
<name>A0A401GL77_9APHY</name>
<dbReference type="Pfam" id="PF17667">
    <property type="entry name" value="Pkinase_fungal"/>
    <property type="match status" value="2"/>
</dbReference>
<evidence type="ECO:0000259" key="2">
    <source>
        <dbReference type="Pfam" id="PF17667"/>
    </source>
</evidence>
<reference evidence="3 4" key="1">
    <citation type="journal article" date="2018" name="Sci. Rep.">
        <title>Genome sequence of the cauliflower mushroom Sparassis crispa (Hanabiratake) and its association with beneficial usage.</title>
        <authorList>
            <person name="Kiyama R."/>
            <person name="Furutani Y."/>
            <person name="Kawaguchi K."/>
            <person name="Nakanishi T."/>
        </authorList>
    </citation>
    <scope>NUCLEOTIDE SEQUENCE [LARGE SCALE GENOMIC DNA]</scope>
</reference>
<feature type="domain" description="Fungal-type protein kinase" evidence="2">
    <location>
        <begin position="262"/>
        <end position="360"/>
    </location>
</feature>
<feature type="compositionally biased region" description="Polar residues" evidence="1">
    <location>
        <begin position="1"/>
        <end position="20"/>
    </location>
</feature>
<proteinExistence type="predicted"/>
<dbReference type="SUPFAM" id="SSF56112">
    <property type="entry name" value="Protein kinase-like (PK-like)"/>
    <property type="match status" value="1"/>
</dbReference>
<accession>A0A401GL77</accession>
<dbReference type="InterPro" id="IPR008266">
    <property type="entry name" value="Tyr_kinase_AS"/>
</dbReference>
<dbReference type="GO" id="GO:0004672">
    <property type="term" value="F:protein kinase activity"/>
    <property type="evidence" value="ECO:0007669"/>
    <property type="project" value="InterPro"/>
</dbReference>
<evidence type="ECO:0000313" key="3">
    <source>
        <dbReference type="EMBL" id="GBE82927.1"/>
    </source>
</evidence>
<evidence type="ECO:0000256" key="1">
    <source>
        <dbReference type="SAM" id="MobiDB-lite"/>
    </source>
</evidence>
<dbReference type="GeneID" id="38779844"/>
<dbReference type="PANTHER" id="PTHR38248">
    <property type="entry name" value="FUNK1 6"/>
    <property type="match status" value="1"/>
</dbReference>
<dbReference type="RefSeq" id="XP_027613840.1">
    <property type="nucleotide sequence ID" value="XM_027758039.1"/>
</dbReference>
<gene>
    <name evidence="3" type="ORF">SCP_0413140</name>
</gene>
<feature type="region of interest" description="Disordered" evidence="1">
    <location>
        <begin position="888"/>
        <end position="922"/>
    </location>
</feature>
<sequence>MSSTKSLQSDNLSANCQSSPHKAKRDNSRFATGGQTLHDQRRHLREEMRGKFIVMPVDKFMDAFTPESEAMVEKPFKPNFKKVFKDMENVLEGTVREEQMYEPLVKCVQNYKLCTGYVLKLVQNKPDKADPSRQKVDAALFLPENAKQRKSFDDSRPHWSLQRLSIEFKKHRTEDDPFEDPKTKAEDEDDLHHDAEQGDEVQVDDVHDANDDDVGDMDNVFLDEDETYGDGDPTMGDGEDSEEENSLQMASEKSSREVFETAYEPPADRRAAARGQIISYAKMLFSRQHRCFAFTILILRDLARIIRWDRAGTVITNKFKYTNTEYLGKFLWRFCNMTDKQQGYDTTVVAVKPGSADYKLMEQLAKNPPKGAGSEYARQSFAKSVPNLSKENPDDWSCWKLTVHPEKGKGTDGSDSRPAGRNVRKKPRFRHFLVGKPHFQASGMTGRTTRGYIAYDCQDKKFVFLKDVWRVDLPDIEKEGYILQSLNDAEVANVPTLVCHGDVLDVENVGNTVHVERQRTKTDTYWREFYSGQMNPIKTHTHYRLVVEEVCRPLSDFKNALELVRIISDCIYAHHQAMVRARIMHRDVSAGNILMNEMLLPSNGDVPWRVGMLCDWELSKLIDDEDGEVDDTEGIQKARQPDRTGTWQFMSAILLDVPARAVEVADELEAFFNVFLFYLVRFMNSSLKNPAYFMSQYFDECTVSDGATHYTCGIAKRNAMQSGKLQTTLDKTVRFEYGDKKTHPCNALIHQLLKWFKARYAEFSPEDWPQGAVQNGPVTDEPQQPNDGIENDEFSADTEMSIRDHLRRQVMARSLATGMSVETFKEDPQIEGKAREEQKALANNLNSQVPMYRLLEEAYNQHVDEWPKHDKVLDRVPSNYNYAHYKEKGLELPAVPTAPSGSKRRLEADMQGARQSKRSRVG</sequence>
<dbReference type="AlphaFoldDB" id="A0A401GL77"/>
<dbReference type="InterPro" id="IPR040976">
    <property type="entry name" value="Pkinase_fungal"/>
</dbReference>